<evidence type="ECO:0000256" key="2">
    <source>
        <dbReference type="ARBA" id="ARBA00023315"/>
    </source>
</evidence>
<dbReference type="PANTHER" id="PTHR42919">
    <property type="entry name" value="N-ALPHA-ACETYLTRANSFERASE"/>
    <property type="match status" value="1"/>
</dbReference>
<feature type="domain" description="N-acetyltransferase" evidence="3">
    <location>
        <begin position="26"/>
        <end position="220"/>
    </location>
</feature>
<evidence type="ECO:0000313" key="5">
    <source>
        <dbReference type="Proteomes" id="UP000663846"/>
    </source>
</evidence>
<dbReference type="Gene3D" id="3.40.630.30">
    <property type="match status" value="2"/>
</dbReference>
<dbReference type="AlphaFoldDB" id="A0A8H3AMP6"/>
<dbReference type="InterPro" id="IPR000182">
    <property type="entry name" value="GNAT_dom"/>
</dbReference>
<dbReference type="CDD" id="cd04301">
    <property type="entry name" value="NAT_SF"/>
    <property type="match status" value="1"/>
</dbReference>
<dbReference type="PROSITE" id="PS51186">
    <property type="entry name" value="GNAT"/>
    <property type="match status" value="1"/>
</dbReference>
<evidence type="ECO:0000259" key="3">
    <source>
        <dbReference type="PROSITE" id="PS51186"/>
    </source>
</evidence>
<organism evidence="4 5">
    <name type="scientific">Rhizoctonia solani</name>
    <dbReference type="NCBI Taxonomy" id="456999"/>
    <lineage>
        <taxon>Eukaryota</taxon>
        <taxon>Fungi</taxon>
        <taxon>Dikarya</taxon>
        <taxon>Basidiomycota</taxon>
        <taxon>Agaricomycotina</taxon>
        <taxon>Agaricomycetes</taxon>
        <taxon>Cantharellales</taxon>
        <taxon>Ceratobasidiaceae</taxon>
        <taxon>Rhizoctonia</taxon>
    </lineage>
</organism>
<comment type="caution">
    <text evidence="4">The sequence shown here is derived from an EMBL/GenBank/DDBJ whole genome shotgun (WGS) entry which is preliminary data.</text>
</comment>
<dbReference type="PANTHER" id="PTHR42919:SF8">
    <property type="entry name" value="N-ALPHA-ACETYLTRANSFERASE 50"/>
    <property type="match status" value="1"/>
</dbReference>
<dbReference type="EMBL" id="CAJMWS010000329">
    <property type="protein sequence ID" value="CAE6433930.1"/>
    <property type="molecule type" value="Genomic_DNA"/>
</dbReference>
<evidence type="ECO:0000313" key="4">
    <source>
        <dbReference type="EMBL" id="CAE6433930.1"/>
    </source>
</evidence>
<evidence type="ECO:0000256" key="1">
    <source>
        <dbReference type="ARBA" id="ARBA00022679"/>
    </source>
</evidence>
<protein>
    <recommendedName>
        <fullName evidence="3">N-acetyltransferase domain-containing protein</fullName>
    </recommendedName>
</protein>
<dbReference type="GO" id="GO:0031415">
    <property type="term" value="C:NatA complex"/>
    <property type="evidence" value="ECO:0007669"/>
    <property type="project" value="TreeGrafter"/>
</dbReference>
<gene>
    <name evidence="4" type="ORF">RDB_LOCUS112848</name>
</gene>
<sequence>MPTILSTPPLPCIDAPARHVCFNGNVTYKSITSDNIEILKAINWDLFSVSYPDAYYAATMRAELTDFCKLIYLDDIPVGQITCTFKSSADEGEARLYVMLMGVLPPYRSLGLGGQACQVVLQAAEIRNHRIKSLGVPQKREESTLNAIASSKVPGDTITQCSNLPITSVFLHVHVLNTAARRLYERYGFTQRERLKNFYRKRGPDDKNIKDAWLLELNLSA</sequence>
<keyword evidence="2" id="KW-0012">Acyltransferase</keyword>
<keyword evidence="1" id="KW-0808">Transferase</keyword>
<dbReference type="Pfam" id="PF00583">
    <property type="entry name" value="Acetyltransf_1"/>
    <property type="match status" value="1"/>
</dbReference>
<name>A0A8H3AMP6_9AGAM</name>
<dbReference type="Proteomes" id="UP000663846">
    <property type="component" value="Unassembled WGS sequence"/>
</dbReference>
<proteinExistence type="predicted"/>
<dbReference type="GO" id="GO:0007064">
    <property type="term" value="P:mitotic sister chromatid cohesion"/>
    <property type="evidence" value="ECO:0007669"/>
    <property type="project" value="TreeGrafter"/>
</dbReference>
<dbReference type="SUPFAM" id="SSF55729">
    <property type="entry name" value="Acyl-CoA N-acyltransferases (Nat)"/>
    <property type="match status" value="2"/>
</dbReference>
<accession>A0A8H3AMP6</accession>
<dbReference type="GO" id="GO:0016747">
    <property type="term" value="F:acyltransferase activity, transferring groups other than amino-acyl groups"/>
    <property type="evidence" value="ECO:0007669"/>
    <property type="project" value="InterPro"/>
</dbReference>
<dbReference type="InterPro" id="IPR016181">
    <property type="entry name" value="Acyl_CoA_acyltransferase"/>
</dbReference>
<dbReference type="InterPro" id="IPR051556">
    <property type="entry name" value="N-term/lysine_N-AcTrnsfr"/>
</dbReference>
<reference evidence="4" key="1">
    <citation type="submission" date="2021-01" db="EMBL/GenBank/DDBJ databases">
        <authorList>
            <person name="Kaushik A."/>
        </authorList>
    </citation>
    <scope>NUCLEOTIDE SEQUENCE</scope>
    <source>
        <strain evidence="4">AG1-1C</strain>
    </source>
</reference>